<protein>
    <submittedName>
        <fullName evidence="1">Uncharacterized protein</fullName>
    </submittedName>
</protein>
<proteinExistence type="predicted"/>
<dbReference type="EMBL" id="NESQ01000018">
    <property type="protein sequence ID" value="PUU82988.1"/>
    <property type="molecule type" value="Genomic_DNA"/>
</dbReference>
<keyword evidence="2" id="KW-1185">Reference proteome</keyword>
<evidence type="ECO:0000313" key="2">
    <source>
        <dbReference type="Proteomes" id="UP000244722"/>
    </source>
</evidence>
<comment type="caution">
    <text evidence="1">The sequence shown here is derived from an EMBL/GenBank/DDBJ whole genome shotgun (WGS) entry which is preliminary data.</text>
</comment>
<organism evidence="1 2">
    <name type="scientific">Tuber borchii</name>
    <name type="common">White truffle</name>
    <dbReference type="NCBI Taxonomy" id="42251"/>
    <lineage>
        <taxon>Eukaryota</taxon>
        <taxon>Fungi</taxon>
        <taxon>Dikarya</taxon>
        <taxon>Ascomycota</taxon>
        <taxon>Pezizomycotina</taxon>
        <taxon>Pezizomycetes</taxon>
        <taxon>Pezizales</taxon>
        <taxon>Tuberaceae</taxon>
        <taxon>Tuber</taxon>
    </lineage>
</organism>
<dbReference type="OrthoDB" id="5424209at2759"/>
<evidence type="ECO:0000313" key="1">
    <source>
        <dbReference type="EMBL" id="PUU82988.1"/>
    </source>
</evidence>
<sequence>MASPTSTAATPLLPASELEAKHYYHGLPSRPVLVARTGKDTWKLPTGPWAYLRDKELRPVGDHLLKEVWDNHLIAPILNILKSKEVKWTSIDVVRIGFADESVAPVVVWIGVKPDTLSREDGFAVANECKQLLVAKKIHDVEVEIRESIVTRLVKITS</sequence>
<reference evidence="1 2" key="1">
    <citation type="submission" date="2017-04" db="EMBL/GenBank/DDBJ databases">
        <title>Draft genome sequence of Tuber borchii Vittad., a whitish edible truffle.</title>
        <authorList>
            <consortium name="DOE Joint Genome Institute"/>
            <person name="Murat C."/>
            <person name="Kuo A."/>
            <person name="Barry K.W."/>
            <person name="Clum A."/>
            <person name="Dockter R.B."/>
            <person name="Fauchery L."/>
            <person name="Iotti M."/>
            <person name="Kohler A."/>
            <person name="Labutti K."/>
            <person name="Lindquist E.A."/>
            <person name="Lipzen A."/>
            <person name="Ohm R.A."/>
            <person name="Wang M."/>
            <person name="Grigoriev I.V."/>
            <person name="Zambonelli A."/>
            <person name="Martin F.M."/>
        </authorList>
    </citation>
    <scope>NUCLEOTIDE SEQUENCE [LARGE SCALE GENOMIC DNA]</scope>
    <source>
        <strain evidence="1 2">Tbo3840</strain>
    </source>
</reference>
<accession>A0A2T7A5K1</accession>
<dbReference type="AlphaFoldDB" id="A0A2T7A5K1"/>
<dbReference type="Proteomes" id="UP000244722">
    <property type="component" value="Unassembled WGS sequence"/>
</dbReference>
<gene>
    <name evidence="1" type="ORF">B9Z19DRAFT_1073578</name>
</gene>
<name>A0A2T7A5K1_TUBBO</name>